<evidence type="ECO:0000256" key="1">
    <source>
        <dbReference type="ARBA" id="ARBA00009986"/>
    </source>
</evidence>
<reference evidence="4 5" key="1">
    <citation type="submission" date="2017-05" db="EMBL/GenBank/DDBJ databases">
        <authorList>
            <person name="Varghese N."/>
            <person name="Submissions S."/>
        </authorList>
    </citation>
    <scope>NUCLEOTIDE SEQUENCE [LARGE SCALE GENOMIC DNA]</scope>
    <source>
        <strain evidence="4 5">DSM 45474</strain>
    </source>
</reference>
<dbReference type="FunFam" id="3.40.605.10:FF:000026">
    <property type="entry name" value="Aldehyde dehydrogenase, putative"/>
    <property type="match status" value="1"/>
</dbReference>
<evidence type="ECO:0000313" key="5">
    <source>
        <dbReference type="Proteomes" id="UP000315636"/>
    </source>
</evidence>
<dbReference type="RefSeq" id="WP_142505299.1">
    <property type="nucleotide sequence ID" value="NZ_FXTI01000004.1"/>
</dbReference>
<organism evidence="4 5">
    <name type="scientific">Melghirimyces algeriensis</name>
    <dbReference type="NCBI Taxonomy" id="910412"/>
    <lineage>
        <taxon>Bacteria</taxon>
        <taxon>Bacillati</taxon>
        <taxon>Bacillota</taxon>
        <taxon>Bacilli</taxon>
        <taxon>Bacillales</taxon>
        <taxon>Thermoactinomycetaceae</taxon>
        <taxon>Melghirimyces</taxon>
    </lineage>
</organism>
<dbReference type="EMBL" id="FXTI01000004">
    <property type="protein sequence ID" value="SMO63697.1"/>
    <property type="molecule type" value="Genomic_DNA"/>
</dbReference>
<dbReference type="FunFam" id="3.40.309.10:FF:000004">
    <property type="entry name" value="Succinate-semialdehyde dehydrogenase I"/>
    <property type="match status" value="1"/>
</dbReference>
<dbReference type="InterPro" id="IPR016162">
    <property type="entry name" value="Ald_DH_N"/>
</dbReference>
<dbReference type="Pfam" id="PF00171">
    <property type="entry name" value="Aldedh"/>
    <property type="match status" value="1"/>
</dbReference>
<dbReference type="PANTHER" id="PTHR43353">
    <property type="entry name" value="SUCCINATE-SEMIALDEHYDE DEHYDROGENASE, MITOCHONDRIAL"/>
    <property type="match status" value="1"/>
</dbReference>
<dbReference type="InterPro" id="IPR015590">
    <property type="entry name" value="Aldehyde_DH_dom"/>
</dbReference>
<feature type="domain" description="Aldehyde dehydrogenase" evidence="3">
    <location>
        <begin position="12"/>
        <end position="476"/>
    </location>
</feature>
<dbReference type="InterPro" id="IPR050740">
    <property type="entry name" value="Aldehyde_DH_Superfamily"/>
</dbReference>
<dbReference type="GO" id="GO:0004777">
    <property type="term" value="F:succinate-semialdehyde dehydrogenase (NAD+) activity"/>
    <property type="evidence" value="ECO:0007669"/>
    <property type="project" value="TreeGrafter"/>
</dbReference>
<dbReference type="SUPFAM" id="SSF53720">
    <property type="entry name" value="ALDH-like"/>
    <property type="match status" value="1"/>
</dbReference>
<name>A0A521CW77_9BACL</name>
<dbReference type="FunFam" id="3.40.605.10:FF:000005">
    <property type="entry name" value="Succinate-semialdehyde dehydrogenase I"/>
    <property type="match status" value="1"/>
</dbReference>
<evidence type="ECO:0000259" key="3">
    <source>
        <dbReference type="Pfam" id="PF00171"/>
    </source>
</evidence>
<dbReference type="CDD" id="cd07103">
    <property type="entry name" value="ALDH_F5_SSADH_GabD"/>
    <property type="match status" value="1"/>
</dbReference>
<dbReference type="InterPro" id="IPR016163">
    <property type="entry name" value="Ald_DH_C"/>
</dbReference>
<evidence type="ECO:0000313" key="4">
    <source>
        <dbReference type="EMBL" id="SMO63697.1"/>
    </source>
</evidence>
<keyword evidence="2" id="KW-0560">Oxidoreductase</keyword>
<comment type="similarity">
    <text evidence="1">Belongs to the aldehyde dehydrogenase family.</text>
</comment>
<dbReference type="OrthoDB" id="9762913at2"/>
<dbReference type="Proteomes" id="UP000315636">
    <property type="component" value="Unassembled WGS sequence"/>
</dbReference>
<dbReference type="GO" id="GO:0009450">
    <property type="term" value="P:gamma-aminobutyric acid catabolic process"/>
    <property type="evidence" value="ECO:0007669"/>
    <property type="project" value="InterPro"/>
</dbReference>
<dbReference type="Gene3D" id="3.40.309.10">
    <property type="entry name" value="Aldehyde Dehydrogenase, Chain A, domain 2"/>
    <property type="match status" value="1"/>
</dbReference>
<protein>
    <submittedName>
        <fullName evidence="4">Succinate semialdehyde dehydrogenase</fullName>
    </submittedName>
</protein>
<sequence>MKQYGLYIDGVWKNADQGAFFDVTNPANNEMVGQMADAGAKETRQAVDAAYRAFPDWSQKAAKERAVILERVYDKMIEQKEQMARLMTMEQGKPLAEAQGEVQYAADFFKWYAEEAKRIYGDTVPSSSPDKRIWVLRQPVGVTAAITPWNFPAAMITRKVAPALAAGCTMVVKPAEQTPLTAAFLMEIMDQAGVPAGVVNLVTGTHADIIGEALLEDKRVRKITFTGSTEVGKLLMRKAADTVKRISLELGGHAPFLVFEDADLKQAAREVLASKFRNAGQTCVCTNRVYVHHRIKEAFADILAQEVERLQVGEGLQEQVQIGPLIDEKALTKVERHVADAKEKGAKVVTGGTRITGKEWDGGCFYAPTVLLDTTQEMLVEQEETFGPVLPLHGFTEEEEAVTLANDTPYGLAAYLYTHDLARAIRVSEALEYGIVGVNDGMPSTAQAPFGGVKESGLGREGGKYGIEEYLETKYVSVSLKSK</sequence>
<gene>
    <name evidence="4" type="ORF">SAMN06264849_104247</name>
</gene>
<evidence type="ECO:0000256" key="2">
    <source>
        <dbReference type="ARBA" id="ARBA00023002"/>
    </source>
</evidence>
<accession>A0A521CW77</accession>
<dbReference type="Gene3D" id="3.40.605.10">
    <property type="entry name" value="Aldehyde Dehydrogenase, Chain A, domain 1"/>
    <property type="match status" value="1"/>
</dbReference>
<dbReference type="InterPro" id="IPR016161">
    <property type="entry name" value="Ald_DH/histidinol_DH"/>
</dbReference>
<dbReference type="NCBIfam" id="TIGR01780">
    <property type="entry name" value="SSADH"/>
    <property type="match status" value="1"/>
</dbReference>
<dbReference type="PROSITE" id="PS00070">
    <property type="entry name" value="ALDEHYDE_DEHYDR_CYS"/>
    <property type="match status" value="1"/>
</dbReference>
<dbReference type="InterPro" id="IPR010102">
    <property type="entry name" value="Succ_semiAld_DH"/>
</dbReference>
<keyword evidence="5" id="KW-1185">Reference proteome</keyword>
<proteinExistence type="inferred from homology"/>
<dbReference type="InterPro" id="IPR016160">
    <property type="entry name" value="Ald_DH_CS_CYS"/>
</dbReference>
<dbReference type="AlphaFoldDB" id="A0A521CW77"/>
<dbReference type="PANTHER" id="PTHR43353:SF5">
    <property type="entry name" value="SUCCINATE-SEMIALDEHYDE DEHYDROGENASE, MITOCHONDRIAL"/>
    <property type="match status" value="1"/>
</dbReference>